<dbReference type="Proteomes" id="UP000292447">
    <property type="component" value="Chromosome IV"/>
</dbReference>
<dbReference type="AlphaFoldDB" id="A0A4P6XU21"/>
<keyword evidence="3" id="KW-1185">Reference proteome</keyword>
<feature type="compositionally biased region" description="Basic residues" evidence="1">
    <location>
        <begin position="1"/>
        <end position="13"/>
    </location>
</feature>
<gene>
    <name evidence="2" type="ORF">METSCH_D06170</name>
</gene>
<name>A0A4P6XU21_9ASCO</name>
<organism evidence="2 3">
    <name type="scientific">Metschnikowia aff. pulcherrima</name>
    <dbReference type="NCBI Taxonomy" id="2163413"/>
    <lineage>
        <taxon>Eukaryota</taxon>
        <taxon>Fungi</taxon>
        <taxon>Dikarya</taxon>
        <taxon>Ascomycota</taxon>
        <taxon>Saccharomycotina</taxon>
        <taxon>Pichiomycetes</taxon>
        <taxon>Metschnikowiaceae</taxon>
        <taxon>Metschnikowia</taxon>
    </lineage>
</organism>
<feature type="region of interest" description="Disordered" evidence="1">
    <location>
        <begin position="1"/>
        <end position="55"/>
    </location>
</feature>
<accession>A0A4P6XU21</accession>
<evidence type="ECO:0000313" key="2">
    <source>
        <dbReference type="EMBL" id="QBM89541.1"/>
    </source>
</evidence>
<feature type="compositionally biased region" description="Basic and acidic residues" evidence="1">
    <location>
        <begin position="46"/>
        <end position="55"/>
    </location>
</feature>
<evidence type="ECO:0000256" key="1">
    <source>
        <dbReference type="SAM" id="MobiDB-lite"/>
    </source>
</evidence>
<protein>
    <submittedName>
        <fullName evidence="2">Uncharacterized protein</fullName>
    </submittedName>
</protein>
<proteinExistence type="predicted"/>
<evidence type="ECO:0000313" key="3">
    <source>
        <dbReference type="Proteomes" id="UP000292447"/>
    </source>
</evidence>
<dbReference type="EMBL" id="CP034459">
    <property type="protein sequence ID" value="QBM89541.1"/>
    <property type="molecule type" value="Genomic_DNA"/>
</dbReference>
<reference evidence="3" key="1">
    <citation type="submission" date="2019-03" db="EMBL/GenBank/DDBJ databases">
        <title>Snf2 controls pulcherriminic acid biosynthesis and connects pigmentation and antifungal activity of the yeast Metschnikowia pulcherrima.</title>
        <authorList>
            <person name="Gore-Lloyd D."/>
            <person name="Sumann I."/>
            <person name="Brachmann A.O."/>
            <person name="Schneeberger K."/>
            <person name="Ortiz-Merino R.A."/>
            <person name="Moreno-Beltran M."/>
            <person name="Schlaefli M."/>
            <person name="Kirner P."/>
            <person name="Santos Kron A."/>
            <person name="Wolfe K.H."/>
            <person name="Piel J."/>
            <person name="Ahrens C.H."/>
            <person name="Henk D."/>
            <person name="Freimoser F.M."/>
        </authorList>
    </citation>
    <scope>NUCLEOTIDE SEQUENCE [LARGE SCALE GENOMIC DNA]</scope>
    <source>
        <strain evidence="3">APC 1.2</strain>
    </source>
</reference>
<sequence>MNTRKSSRSRAAKLAHSDSKQLHMTNQAGHDLKRRKTSNEKAISVPEKEASAAADDKMDPVEKLLSFSHVNQDILLLMNELDQNTAATAPTTTPAYPNILCNFNKVIHDNMRLYYARFGKLHMEIHNDHSSFSVLNQPPAQTEADAPKLKFNVPFFKNVNFNPKPSFGHQIDDYIHYDDEEPLTTDSEHEELALPTGVVETPIPSLSGKMSFHYRQNDKLSLSLSDEQAEDAPNDAFRFLNQRSVLSGKASEMIGTSNFLVSDFFF</sequence>